<dbReference type="Proteomes" id="UP000754710">
    <property type="component" value="Unassembled WGS sequence"/>
</dbReference>
<sequence length="362" mass="39628">MSTTRHATTGVGRAPPTVVSPAPRSAWRELVAADPQAMPTQSPEWLDALCTNGGYVDASRLYRTADGGSALLPLARRAHRPPHAAGRESMPNGWGFGGLLSDREVTPGLVATVLDDLRGEPALRIHVRPNPQHAEAWARAARGRTGVSTRPACAHVLDLSGGFDVVWRERFRSQTRTQVRRAEQLGVEVETDTTGRLLPELYRLLEMSTDRWAEHQHEPSRLAHLRLHRRDPLHKFATIADLMGEGCRVSVAWYQGKPAAAILVLRGRNAHYTRGAMDPELAGPSQANRLLHKVAIEDACRAGCASYHMGESGDSDGLSQFKSRFGAVATPYAEYWVERLPLTRADAALRGAVKRVIGFRGA</sequence>
<evidence type="ECO:0000313" key="3">
    <source>
        <dbReference type="EMBL" id="MBY9074662.1"/>
    </source>
</evidence>
<feature type="region of interest" description="Disordered" evidence="1">
    <location>
        <begin position="1"/>
        <end position="23"/>
    </location>
</feature>
<evidence type="ECO:0000259" key="2">
    <source>
        <dbReference type="Pfam" id="PF13480"/>
    </source>
</evidence>
<keyword evidence="3" id="KW-0808">Transferase</keyword>
<keyword evidence="4" id="KW-1185">Reference proteome</keyword>
<dbReference type="Pfam" id="PF13480">
    <property type="entry name" value="Acetyltransf_6"/>
    <property type="match status" value="1"/>
</dbReference>
<dbReference type="Gene3D" id="3.40.630.30">
    <property type="match status" value="1"/>
</dbReference>
<dbReference type="InterPro" id="IPR016181">
    <property type="entry name" value="Acyl_CoA_acyltransferase"/>
</dbReference>
<dbReference type="InterPro" id="IPR050644">
    <property type="entry name" value="PG_Glycine_Bridge_Synth"/>
</dbReference>
<proteinExistence type="predicted"/>
<dbReference type="EMBL" id="JAIEZQ010000001">
    <property type="protein sequence ID" value="MBY9074662.1"/>
    <property type="molecule type" value="Genomic_DNA"/>
</dbReference>
<reference evidence="3 4" key="1">
    <citation type="submission" date="2021-08" db="EMBL/GenBank/DDBJ databases">
        <title>Nocardioides bacterium WL0053 sp. nov., isolated from the sediment.</title>
        <authorList>
            <person name="Wang L."/>
            <person name="Zhang D."/>
            <person name="Zhang A."/>
        </authorList>
    </citation>
    <scope>NUCLEOTIDE SEQUENCE [LARGE SCALE GENOMIC DNA]</scope>
    <source>
        <strain evidence="3 4">WL0053</strain>
    </source>
</reference>
<dbReference type="SUPFAM" id="SSF55729">
    <property type="entry name" value="Acyl-CoA N-acyltransferases (Nat)"/>
    <property type="match status" value="1"/>
</dbReference>
<feature type="domain" description="BioF2-like acetyltransferase" evidence="2">
    <location>
        <begin position="170"/>
        <end position="313"/>
    </location>
</feature>
<keyword evidence="3" id="KW-0012">Acyltransferase</keyword>
<accession>A0ABS7RMA6</accession>
<dbReference type="InterPro" id="IPR038740">
    <property type="entry name" value="BioF2-like_GNAT_dom"/>
</dbReference>
<name>A0ABS7RMA6_9ACTN</name>
<dbReference type="RefSeq" id="WP_221024308.1">
    <property type="nucleotide sequence ID" value="NZ_JAIEZQ010000001.1"/>
</dbReference>
<evidence type="ECO:0000256" key="1">
    <source>
        <dbReference type="SAM" id="MobiDB-lite"/>
    </source>
</evidence>
<dbReference type="EC" id="2.3.1.-" evidence="3"/>
<organism evidence="3 4">
    <name type="scientific">Nocardioides jiangsuensis</name>
    <dbReference type="NCBI Taxonomy" id="2866161"/>
    <lineage>
        <taxon>Bacteria</taxon>
        <taxon>Bacillati</taxon>
        <taxon>Actinomycetota</taxon>
        <taxon>Actinomycetes</taxon>
        <taxon>Propionibacteriales</taxon>
        <taxon>Nocardioidaceae</taxon>
        <taxon>Nocardioides</taxon>
    </lineage>
</organism>
<comment type="caution">
    <text evidence="3">The sequence shown here is derived from an EMBL/GenBank/DDBJ whole genome shotgun (WGS) entry which is preliminary data.</text>
</comment>
<evidence type="ECO:0000313" key="4">
    <source>
        <dbReference type="Proteomes" id="UP000754710"/>
    </source>
</evidence>
<dbReference type="PANTHER" id="PTHR36174:SF1">
    <property type="entry name" value="LIPID II:GLYCINE GLYCYLTRANSFERASE"/>
    <property type="match status" value="1"/>
</dbReference>
<dbReference type="GO" id="GO:0016746">
    <property type="term" value="F:acyltransferase activity"/>
    <property type="evidence" value="ECO:0007669"/>
    <property type="project" value="UniProtKB-KW"/>
</dbReference>
<gene>
    <name evidence="3" type="ORF">K1X13_07495</name>
</gene>
<protein>
    <submittedName>
        <fullName evidence="3">GNAT family N-acetyltransferase</fullName>
        <ecNumber evidence="3">2.3.1.-</ecNumber>
    </submittedName>
</protein>
<dbReference type="PANTHER" id="PTHR36174">
    <property type="entry name" value="LIPID II:GLYCINE GLYCYLTRANSFERASE"/>
    <property type="match status" value="1"/>
</dbReference>